<dbReference type="Gramene" id="PNT75021">
    <property type="protein sequence ID" value="PNT75021"/>
    <property type="gene ID" value="BRADI_1g26463v3"/>
</dbReference>
<dbReference type="Proteomes" id="UP000008810">
    <property type="component" value="Chromosome 1"/>
</dbReference>
<reference evidence="1 2" key="1">
    <citation type="journal article" date="2010" name="Nature">
        <title>Genome sequencing and analysis of the model grass Brachypodium distachyon.</title>
        <authorList>
            <consortium name="International Brachypodium Initiative"/>
        </authorList>
    </citation>
    <scope>NUCLEOTIDE SEQUENCE [LARGE SCALE GENOMIC DNA]</scope>
    <source>
        <strain evidence="1 2">Bd21</strain>
    </source>
</reference>
<reference evidence="1" key="2">
    <citation type="submission" date="2017-06" db="EMBL/GenBank/DDBJ databases">
        <title>WGS assembly of Brachypodium distachyon.</title>
        <authorList>
            <consortium name="The International Brachypodium Initiative"/>
            <person name="Lucas S."/>
            <person name="Harmon-Smith M."/>
            <person name="Lail K."/>
            <person name="Tice H."/>
            <person name="Grimwood J."/>
            <person name="Bruce D."/>
            <person name="Barry K."/>
            <person name="Shu S."/>
            <person name="Lindquist E."/>
            <person name="Wang M."/>
            <person name="Pitluck S."/>
            <person name="Vogel J.P."/>
            <person name="Garvin D.F."/>
            <person name="Mockler T.C."/>
            <person name="Schmutz J."/>
            <person name="Rokhsar D."/>
            <person name="Bevan M.W."/>
        </authorList>
    </citation>
    <scope>NUCLEOTIDE SEQUENCE</scope>
    <source>
        <strain evidence="1">Bd21</strain>
    </source>
</reference>
<reference evidence="2" key="3">
    <citation type="submission" date="2018-08" db="UniProtKB">
        <authorList>
            <consortium name="EnsemblPlants"/>
        </authorList>
    </citation>
    <scope>IDENTIFICATION</scope>
    <source>
        <strain evidence="2">cv. Bd21</strain>
    </source>
</reference>
<name>A0A2K2DL86_BRADI</name>
<evidence type="ECO:0000313" key="3">
    <source>
        <dbReference type="Proteomes" id="UP000008810"/>
    </source>
</evidence>
<dbReference type="EnsemblPlants" id="PNT75021">
    <property type="protein sequence ID" value="PNT75021"/>
    <property type="gene ID" value="BRADI_1g26463v3"/>
</dbReference>
<dbReference type="AlphaFoldDB" id="A0A2K2DL86"/>
<dbReference type="InParanoid" id="A0A2K2DL86"/>
<organism evidence="1">
    <name type="scientific">Brachypodium distachyon</name>
    <name type="common">Purple false brome</name>
    <name type="synonym">Trachynia distachya</name>
    <dbReference type="NCBI Taxonomy" id="15368"/>
    <lineage>
        <taxon>Eukaryota</taxon>
        <taxon>Viridiplantae</taxon>
        <taxon>Streptophyta</taxon>
        <taxon>Embryophyta</taxon>
        <taxon>Tracheophyta</taxon>
        <taxon>Spermatophyta</taxon>
        <taxon>Magnoliopsida</taxon>
        <taxon>Liliopsida</taxon>
        <taxon>Poales</taxon>
        <taxon>Poaceae</taxon>
        <taxon>BOP clade</taxon>
        <taxon>Pooideae</taxon>
        <taxon>Stipodae</taxon>
        <taxon>Brachypodieae</taxon>
        <taxon>Brachypodium</taxon>
    </lineage>
</organism>
<accession>A0A2K2DL86</accession>
<protein>
    <submittedName>
        <fullName evidence="1 2">Uncharacterized protein</fullName>
    </submittedName>
</protein>
<evidence type="ECO:0000313" key="2">
    <source>
        <dbReference type="EnsemblPlants" id="PNT75021"/>
    </source>
</evidence>
<evidence type="ECO:0000313" key="1">
    <source>
        <dbReference type="EMBL" id="PNT75021.1"/>
    </source>
</evidence>
<sequence>MCVYTSKHSMHAEWPAPINWERRECSLSTQ</sequence>
<dbReference type="EMBL" id="CM000880">
    <property type="protein sequence ID" value="PNT75021.1"/>
    <property type="molecule type" value="Genomic_DNA"/>
</dbReference>
<gene>
    <name evidence="1" type="ORF">BRADI_1g26463v3</name>
</gene>
<keyword evidence="3" id="KW-1185">Reference proteome</keyword>
<proteinExistence type="predicted"/>